<evidence type="ECO:0000313" key="1">
    <source>
        <dbReference type="EMBL" id="KAL1514345.1"/>
    </source>
</evidence>
<evidence type="ECO:0000313" key="2">
    <source>
        <dbReference type="Proteomes" id="UP001566132"/>
    </source>
</evidence>
<sequence length="133" mass="15429">MNYYRPQKWLPTVKIKSLAMSFCFYQTAPSSVAAFRLCQKPRIFSSLSVFFSRVARIGRQRKYRDLKKSNSIDLFTDPKKLISQHRCLYWSVTPAFKTSSKKVVILRYIKGVSALIRISINDGSEYALSEFDP</sequence>
<gene>
    <name evidence="1" type="ORF">ABEB36_003618</name>
</gene>
<comment type="caution">
    <text evidence="1">The sequence shown here is derived from an EMBL/GenBank/DDBJ whole genome shotgun (WGS) entry which is preliminary data.</text>
</comment>
<dbReference type="Proteomes" id="UP001566132">
    <property type="component" value="Unassembled WGS sequence"/>
</dbReference>
<protein>
    <submittedName>
        <fullName evidence="1">Uncharacterized protein</fullName>
    </submittedName>
</protein>
<dbReference type="AlphaFoldDB" id="A0ABD1F9R5"/>
<name>A0ABD1F9R5_HYPHA</name>
<keyword evidence="2" id="KW-1185">Reference proteome</keyword>
<reference evidence="1 2" key="1">
    <citation type="submission" date="2024-05" db="EMBL/GenBank/DDBJ databases">
        <title>Genetic variation in Jamaican populations of the coffee berry borer (Hypothenemus hampei).</title>
        <authorList>
            <person name="Errbii M."/>
            <person name="Myrie A."/>
        </authorList>
    </citation>
    <scope>NUCLEOTIDE SEQUENCE [LARGE SCALE GENOMIC DNA]</scope>
    <source>
        <strain evidence="1">JA-Hopewell-2020-01-JO</strain>
        <tissue evidence="1">Whole body</tissue>
    </source>
</reference>
<accession>A0ABD1F9R5</accession>
<dbReference type="EMBL" id="JBDJPC010000002">
    <property type="protein sequence ID" value="KAL1514345.1"/>
    <property type="molecule type" value="Genomic_DNA"/>
</dbReference>
<organism evidence="1 2">
    <name type="scientific">Hypothenemus hampei</name>
    <name type="common">Coffee berry borer</name>
    <dbReference type="NCBI Taxonomy" id="57062"/>
    <lineage>
        <taxon>Eukaryota</taxon>
        <taxon>Metazoa</taxon>
        <taxon>Ecdysozoa</taxon>
        <taxon>Arthropoda</taxon>
        <taxon>Hexapoda</taxon>
        <taxon>Insecta</taxon>
        <taxon>Pterygota</taxon>
        <taxon>Neoptera</taxon>
        <taxon>Endopterygota</taxon>
        <taxon>Coleoptera</taxon>
        <taxon>Polyphaga</taxon>
        <taxon>Cucujiformia</taxon>
        <taxon>Curculionidae</taxon>
        <taxon>Scolytinae</taxon>
        <taxon>Hypothenemus</taxon>
    </lineage>
</organism>
<proteinExistence type="predicted"/>